<keyword evidence="3" id="KW-1185">Reference proteome</keyword>
<dbReference type="AlphaFoldDB" id="A0A1W0XBZ8"/>
<dbReference type="PANTHER" id="PTHR13466:SF0">
    <property type="entry name" value="SMP-LTD DOMAIN-CONTAINING PROTEIN"/>
    <property type="match status" value="1"/>
</dbReference>
<dbReference type="PANTHER" id="PTHR13466">
    <property type="entry name" value="TEX2 PROTEIN-RELATED"/>
    <property type="match status" value="1"/>
</dbReference>
<dbReference type="OrthoDB" id="26740at2759"/>
<dbReference type="EMBL" id="MTYJ01000004">
    <property type="protein sequence ID" value="OQV24960.1"/>
    <property type="molecule type" value="Genomic_DNA"/>
</dbReference>
<evidence type="ECO:0000313" key="2">
    <source>
        <dbReference type="EMBL" id="OQV24960.1"/>
    </source>
</evidence>
<dbReference type="GO" id="GO:0005789">
    <property type="term" value="C:endoplasmic reticulum membrane"/>
    <property type="evidence" value="ECO:0007669"/>
    <property type="project" value="UniProtKB-SubCell"/>
</dbReference>
<comment type="subcellular location">
    <subcellularLocation>
        <location evidence="1">Endoplasmic reticulum membrane</location>
    </subcellularLocation>
</comment>
<evidence type="ECO:0000313" key="3">
    <source>
        <dbReference type="Proteomes" id="UP000192578"/>
    </source>
</evidence>
<dbReference type="CDD" id="cd21675">
    <property type="entry name" value="SMP_TEX2"/>
    <property type="match status" value="1"/>
</dbReference>
<comment type="caution">
    <text evidence="2">The sequence shown here is derived from an EMBL/GenBank/DDBJ whole genome shotgun (WGS) entry which is preliminary data.</text>
</comment>
<proteinExistence type="predicted"/>
<sequence length="569" mass="64522">MAAPSEIPPGINYRYIKREVTSVAPPAVDPLSPVCGDGANANGSPQKLLDRLLDFNRHVEHIAQVEAILMADMGLSKSDAGVFIRAGVDAVFGRLEDDAAYQIKSHDSVAGFWMNELQEDFDEGKYFLDRTKTVFVSFEGTSIRIRKPNHRIVPRLAMYDEVSKDIGEVQFAGERVYNLSGADVFLLPLDVPVKIRWLCRFPIAIKLQVAARVTDNKTIVVEGDQKDDRFLGKDEATLILFARCDREKEELFWKFMSASGKTPYRLTSTQFQLPSKATPLNTFFARCFADFLVDPVWKKVMKDKIQSKLQQIKRPHYLEELRVVELDLGKNLPTFGQVSEKIGIDRLGVWFEIESFELQGPIRITLATSLNLLKLTGKADKKENVPVDESKLEGEEKKRWTYSTLGDLYGGYEEDEFEEETDMPDKAKPKLMRFVETIAESKAFQYVSEIGVIRRALQDVSDTELTVTVEIELIKGRLALNIPHPPSDRLWYGFLPVPTLNSKVIPKMGEKDVKFTMVTDWLEKKLVSEFHTVLTIPNMDDITIPFANSGIDPAEYRLSKLNDLVLKLT</sequence>
<evidence type="ECO:0000256" key="1">
    <source>
        <dbReference type="ARBA" id="ARBA00004586"/>
    </source>
</evidence>
<reference evidence="3" key="1">
    <citation type="submission" date="2017-01" db="EMBL/GenBank/DDBJ databases">
        <title>Comparative genomics of anhydrobiosis in the tardigrade Hypsibius dujardini.</title>
        <authorList>
            <person name="Yoshida Y."/>
            <person name="Koutsovoulos G."/>
            <person name="Laetsch D."/>
            <person name="Stevens L."/>
            <person name="Kumar S."/>
            <person name="Horikawa D."/>
            <person name="Ishino K."/>
            <person name="Komine S."/>
            <person name="Tomita M."/>
            <person name="Blaxter M."/>
            <person name="Arakawa K."/>
        </authorList>
    </citation>
    <scope>NUCLEOTIDE SEQUENCE [LARGE SCALE GENOMIC DNA]</scope>
    <source>
        <strain evidence="3">Z151</strain>
    </source>
</reference>
<name>A0A1W0XBZ8_HYPEX</name>
<dbReference type="GO" id="GO:0008289">
    <property type="term" value="F:lipid binding"/>
    <property type="evidence" value="ECO:0007669"/>
    <property type="project" value="TreeGrafter"/>
</dbReference>
<organism evidence="2 3">
    <name type="scientific">Hypsibius exemplaris</name>
    <name type="common">Freshwater tardigrade</name>
    <dbReference type="NCBI Taxonomy" id="2072580"/>
    <lineage>
        <taxon>Eukaryota</taxon>
        <taxon>Metazoa</taxon>
        <taxon>Ecdysozoa</taxon>
        <taxon>Tardigrada</taxon>
        <taxon>Eutardigrada</taxon>
        <taxon>Parachela</taxon>
        <taxon>Hypsibioidea</taxon>
        <taxon>Hypsibiidae</taxon>
        <taxon>Hypsibius</taxon>
    </lineage>
</organism>
<gene>
    <name evidence="2" type="ORF">BV898_01170</name>
</gene>
<dbReference type="Proteomes" id="UP000192578">
    <property type="component" value="Unassembled WGS sequence"/>
</dbReference>
<protein>
    <submittedName>
        <fullName evidence="2">Testis-expressed sequence 2 protein</fullName>
    </submittedName>
</protein>
<accession>A0A1W0XBZ8</accession>